<dbReference type="InterPro" id="IPR011009">
    <property type="entry name" value="Kinase-like_dom_sf"/>
</dbReference>
<gene>
    <name evidence="2" type="ORF">GX51_04768</name>
</gene>
<keyword evidence="3" id="KW-1185">Reference proteome</keyword>
<dbReference type="OrthoDB" id="4187757at2759"/>
<sequence>MASASLQKGMKLLGESGRAYVLIAPLGQRKMPNVWKVTYPDNDDCQFIIKYPQFDDSPETQWPAFQKEMDMQNLFRNAKFIRKMVDTVPSRSDSELPNMVLEPFEKTLWTSRTRRPLTLREIKHSMKWALLGLQEIHQQGLVYCDFKMENVLVNGFDDANPATNDPKVPLMLQVKLGDLGSVMAPDRGEVTSISYRSPEVYLGKSWTSAVDIWAWGIAYFHLLQAQVNFASIGIYDNIIKGTLEQKESAIRRAQCYDFNIRSVEYFKDCNIPTIEGDGAKGGLDSDEHWTDVSVDLGISEHEILFLHTVLEPDPTKRLTATQILDLGHLDVY</sequence>
<comment type="caution">
    <text evidence="2">The sequence shown here is derived from an EMBL/GenBank/DDBJ whole genome shotgun (WGS) entry which is preliminary data.</text>
</comment>
<dbReference type="InterPro" id="IPR008271">
    <property type="entry name" value="Ser/Thr_kinase_AS"/>
</dbReference>
<proteinExistence type="predicted"/>
<dbReference type="Pfam" id="PF00069">
    <property type="entry name" value="Pkinase"/>
    <property type="match status" value="1"/>
</dbReference>
<reference evidence="2 3" key="1">
    <citation type="submission" date="2017-10" db="EMBL/GenBank/DDBJ databases">
        <title>Comparative genomics in systemic dimorphic fungi from Ajellomycetaceae.</title>
        <authorList>
            <person name="Munoz J.F."/>
            <person name="Mcewen J.G."/>
            <person name="Clay O.K."/>
            <person name="Cuomo C.A."/>
        </authorList>
    </citation>
    <scope>NUCLEOTIDE SEQUENCE [LARGE SCALE GENOMIC DNA]</scope>
    <source>
        <strain evidence="2 3">UAMH130</strain>
    </source>
</reference>
<dbReference type="AlphaFoldDB" id="A0A2B7WS27"/>
<dbReference type="PANTHER" id="PTHR44167:SF24">
    <property type="entry name" value="SERINE_THREONINE-PROTEIN KINASE CHK2"/>
    <property type="match status" value="1"/>
</dbReference>
<dbReference type="GO" id="GO:0044773">
    <property type="term" value="P:mitotic DNA damage checkpoint signaling"/>
    <property type="evidence" value="ECO:0007669"/>
    <property type="project" value="TreeGrafter"/>
</dbReference>
<evidence type="ECO:0000313" key="2">
    <source>
        <dbReference type="EMBL" id="PGH02194.1"/>
    </source>
</evidence>
<dbReference type="PROSITE" id="PS50011">
    <property type="entry name" value="PROTEIN_KINASE_DOM"/>
    <property type="match status" value="1"/>
</dbReference>
<evidence type="ECO:0000259" key="1">
    <source>
        <dbReference type="PROSITE" id="PS50011"/>
    </source>
</evidence>
<dbReference type="Gene3D" id="1.10.510.10">
    <property type="entry name" value="Transferase(Phosphotransferase) domain 1"/>
    <property type="match status" value="1"/>
</dbReference>
<dbReference type="GO" id="GO:0004674">
    <property type="term" value="F:protein serine/threonine kinase activity"/>
    <property type="evidence" value="ECO:0007669"/>
    <property type="project" value="UniProtKB-KW"/>
</dbReference>
<dbReference type="Proteomes" id="UP000224080">
    <property type="component" value="Unassembled WGS sequence"/>
</dbReference>
<dbReference type="EMBL" id="PDNC01000062">
    <property type="protein sequence ID" value="PGH02194.1"/>
    <property type="molecule type" value="Genomic_DNA"/>
</dbReference>
<accession>A0A2B7WS27</accession>
<keyword evidence="2" id="KW-0723">Serine/threonine-protein kinase</keyword>
<keyword evidence="2" id="KW-0418">Kinase</keyword>
<dbReference type="GO" id="GO:0005524">
    <property type="term" value="F:ATP binding"/>
    <property type="evidence" value="ECO:0007669"/>
    <property type="project" value="InterPro"/>
</dbReference>
<dbReference type="STRING" id="2060905.A0A2B7WS27"/>
<dbReference type="InterPro" id="IPR000719">
    <property type="entry name" value="Prot_kinase_dom"/>
</dbReference>
<protein>
    <submittedName>
        <fullName evidence="2">Serine/threonine protein kinase</fullName>
    </submittedName>
</protein>
<dbReference type="SUPFAM" id="SSF56112">
    <property type="entry name" value="Protein kinase-like (PK-like)"/>
    <property type="match status" value="1"/>
</dbReference>
<dbReference type="GO" id="GO:0005634">
    <property type="term" value="C:nucleus"/>
    <property type="evidence" value="ECO:0007669"/>
    <property type="project" value="TreeGrafter"/>
</dbReference>
<keyword evidence="2" id="KW-0808">Transferase</keyword>
<feature type="domain" description="Protein kinase" evidence="1">
    <location>
        <begin position="20"/>
        <end position="331"/>
    </location>
</feature>
<dbReference type="SMART" id="SM00220">
    <property type="entry name" value="S_TKc"/>
    <property type="match status" value="1"/>
</dbReference>
<organism evidence="2 3">
    <name type="scientific">Blastomyces parvus</name>
    <dbReference type="NCBI Taxonomy" id="2060905"/>
    <lineage>
        <taxon>Eukaryota</taxon>
        <taxon>Fungi</taxon>
        <taxon>Dikarya</taxon>
        <taxon>Ascomycota</taxon>
        <taxon>Pezizomycotina</taxon>
        <taxon>Eurotiomycetes</taxon>
        <taxon>Eurotiomycetidae</taxon>
        <taxon>Onygenales</taxon>
        <taxon>Ajellomycetaceae</taxon>
        <taxon>Blastomyces</taxon>
    </lineage>
</organism>
<name>A0A2B7WS27_9EURO</name>
<evidence type="ECO:0000313" key="3">
    <source>
        <dbReference type="Proteomes" id="UP000224080"/>
    </source>
</evidence>
<dbReference type="PANTHER" id="PTHR44167">
    <property type="entry name" value="OVARIAN-SPECIFIC SERINE/THREONINE-PROTEIN KINASE LOK-RELATED"/>
    <property type="match status" value="1"/>
</dbReference>
<dbReference type="PROSITE" id="PS00108">
    <property type="entry name" value="PROTEIN_KINASE_ST"/>
    <property type="match status" value="1"/>
</dbReference>